<dbReference type="HOGENOM" id="CLU_1832360_0_0_6"/>
<dbReference type="RefSeq" id="WP_011398088.1">
    <property type="nucleotide sequence ID" value="NC_007645.1"/>
</dbReference>
<name>Q2SEA3_HAHCH</name>
<dbReference type="OrthoDB" id="9791537at2"/>
<dbReference type="Gene3D" id="1.10.260.40">
    <property type="entry name" value="lambda repressor-like DNA-binding domains"/>
    <property type="match status" value="1"/>
</dbReference>
<dbReference type="STRING" id="349521.HCH_04314"/>
<evidence type="ECO:0000313" key="1">
    <source>
        <dbReference type="EMBL" id="ABC31021.1"/>
    </source>
</evidence>
<dbReference type="KEGG" id="hch:HCH_04314"/>
<dbReference type="GO" id="GO:0003677">
    <property type="term" value="F:DNA binding"/>
    <property type="evidence" value="ECO:0007669"/>
    <property type="project" value="InterPro"/>
</dbReference>
<keyword evidence="2" id="KW-1185">Reference proteome</keyword>
<reference evidence="1 2" key="1">
    <citation type="journal article" date="2005" name="Nucleic Acids Res.">
        <title>Genomic blueprint of Hahella chejuensis, a marine microbe producing an algicidal agent.</title>
        <authorList>
            <person name="Jeong H."/>
            <person name="Yim J.H."/>
            <person name="Lee C."/>
            <person name="Choi S.-H."/>
            <person name="Park Y.K."/>
            <person name="Yoon S.H."/>
            <person name="Hur C.-G."/>
            <person name="Kang H.-Y."/>
            <person name="Kim D."/>
            <person name="Lee H.H."/>
            <person name="Park K.H."/>
            <person name="Park S.-H."/>
            <person name="Park H.-S."/>
            <person name="Lee H.K."/>
            <person name="Oh T.K."/>
            <person name="Kim J.F."/>
        </authorList>
    </citation>
    <scope>NUCLEOTIDE SEQUENCE [LARGE SCALE GENOMIC DNA]</scope>
    <source>
        <strain evidence="1 2">KCTC 2396</strain>
    </source>
</reference>
<evidence type="ECO:0000313" key="2">
    <source>
        <dbReference type="Proteomes" id="UP000000238"/>
    </source>
</evidence>
<organism evidence="1 2">
    <name type="scientific">Hahella chejuensis (strain KCTC 2396)</name>
    <dbReference type="NCBI Taxonomy" id="349521"/>
    <lineage>
        <taxon>Bacteria</taxon>
        <taxon>Pseudomonadati</taxon>
        <taxon>Pseudomonadota</taxon>
        <taxon>Gammaproteobacteria</taxon>
        <taxon>Oceanospirillales</taxon>
        <taxon>Hahellaceae</taxon>
        <taxon>Hahella</taxon>
    </lineage>
</organism>
<proteinExistence type="predicted"/>
<sequence length="140" mass="16426">MSVTERIEQLLLERGVHRRQVKRKISNTCGVRYETVRQWFNGTIAEVGANYLLIIADKWDANFDWLYTGKGSMEKPKISEEAASYLPEEKRAWLELFDNTSDVERAYMLNELKRFRKSIQNPYEGLEPASFSKKEEKVKS</sequence>
<accession>Q2SEA3</accession>
<gene>
    <name evidence="1" type="ordered locus">HCH_04314</name>
</gene>
<dbReference type="Proteomes" id="UP000000238">
    <property type="component" value="Chromosome"/>
</dbReference>
<dbReference type="InterPro" id="IPR010982">
    <property type="entry name" value="Lambda_DNA-bd_dom_sf"/>
</dbReference>
<dbReference type="AlphaFoldDB" id="Q2SEA3"/>
<protein>
    <submittedName>
        <fullName evidence="1">Predicted transcriptional regulator</fullName>
    </submittedName>
</protein>
<dbReference type="EMBL" id="CP000155">
    <property type="protein sequence ID" value="ABC31021.1"/>
    <property type="molecule type" value="Genomic_DNA"/>
</dbReference>